<evidence type="ECO:0000259" key="1">
    <source>
        <dbReference type="Pfam" id="PF00535"/>
    </source>
</evidence>
<keyword evidence="3" id="KW-1185">Reference proteome</keyword>
<dbReference type="KEGG" id="abaw:D5400_16235"/>
<dbReference type="RefSeq" id="WP_126010935.1">
    <property type="nucleotide sequence ID" value="NZ_CP032509.1"/>
</dbReference>
<dbReference type="CDD" id="cd00761">
    <property type="entry name" value="Glyco_tranf_GTA_type"/>
    <property type="match status" value="1"/>
</dbReference>
<reference evidence="2 3" key="1">
    <citation type="submission" date="2018-09" db="EMBL/GenBank/DDBJ databases">
        <title>Marinorhizobium profundi gen. nov., sp. nov., isolated from a deep-sea sediment sample from the New Britain Trench and proposal of Marinorhizobiaceae fam. nov. in the order Rhizobiales of the class Alphaproteobacteria.</title>
        <authorList>
            <person name="Cao J."/>
        </authorList>
    </citation>
    <scope>NUCLEOTIDE SEQUENCE [LARGE SCALE GENOMIC DNA]</scope>
    <source>
        <strain evidence="2 3">WS11</strain>
    </source>
</reference>
<dbReference type="GO" id="GO:0016758">
    <property type="term" value="F:hexosyltransferase activity"/>
    <property type="evidence" value="ECO:0007669"/>
    <property type="project" value="UniProtKB-ARBA"/>
</dbReference>
<evidence type="ECO:0000313" key="2">
    <source>
        <dbReference type="EMBL" id="AZN72611.1"/>
    </source>
</evidence>
<name>A0A3Q8XRU1_9HYPH</name>
<accession>A0A3Q8XRU1</accession>
<dbReference type="InterPro" id="IPR029044">
    <property type="entry name" value="Nucleotide-diphossugar_trans"/>
</dbReference>
<dbReference type="SUPFAM" id="SSF53448">
    <property type="entry name" value="Nucleotide-diphospho-sugar transferases"/>
    <property type="match status" value="1"/>
</dbReference>
<dbReference type="OrthoDB" id="5291101at2"/>
<proteinExistence type="predicted"/>
<dbReference type="Pfam" id="PF00535">
    <property type="entry name" value="Glycos_transf_2"/>
    <property type="match status" value="1"/>
</dbReference>
<keyword evidence="2" id="KW-0808">Transferase</keyword>
<feature type="domain" description="Glycosyltransferase 2-like" evidence="1">
    <location>
        <begin position="6"/>
        <end position="130"/>
    </location>
</feature>
<dbReference type="AlphaFoldDB" id="A0A3Q8XRU1"/>
<protein>
    <submittedName>
        <fullName evidence="2">Glycosyltransferase family 2 protein</fullName>
    </submittedName>
</protein>
<dbReference type="PANTHER" id="PTHR22916:SF3">
    <property type="entry name" value="UDP-GLCNAC:BETAGAL BETA-1,3-N-ACETYLGLUCOSAMINYLTRANSFERASE-LIKE PROTEIN 1"/>
    <property type="match status" value="1"/>
</dbReference>
<sequence>MQPDVSIIIAAYNAEDTVARAVRTALKQDGVKVEVIVVDDASVDDTPDSVSRIDDERVHLIRLAENGGPGAARNAGLDAATGRYVAVLDSDDTMHPERMARLVARADREQADIVVDNIEIAGDAAPRGTLMFPPDSLGKLGKLDLAAFIAGNRMFDRGYSLGYMKPMLRRDFVETHGLSYDISLRIGEDYILIASALAAGALCVVEPQPGYVYHIRDGSISRVLEQRHVAAMLRADEVFVANHHLDDRARQAQARRKRSLEEAASFLRLVDDIKAKAPMRALRTALHDPRAVLHLKMPIMARVRRLLPKGRLLESR</sequence>
<organism evidence="2 3">
    <name type="scientific">Georhizobium profundi</name>
    <dbReference type="NCBI Taxonomy" id="2341112"/>
    <lineage>
        <taxon>Bacteria</taxon>
        <taxon>Pseudomonadati</taxon>
        <taxon>Pseudomonadota</taxon>
        <taxon>Alphaproteobacteria</taxon>
        <taxon>Hyphomicrobiales</taxon>
        <taxon>Rhizobiaceae</taxon>
        <taxon>Georhizobium</taxon>
    </lineage>
</organism>
<dbReference type="Gene3D" id="3.90.550.10">
    <property type="entry name" value="Spore Coat Polysaccharide Biosynthesis Protein SpsA, Chain A"/>
    <property type="match status" value="1"/>
</dbReference>
<dbReference type="Proteomes" id="UP000268192">
    <property type="component" value="Chromosome"/>
</dbReference>
<dbReference type="PANTHER" id="PTHR22916">
    <property type="entry name" value="GLYCOSYLTRANSFERASE"/>
    <property type="match status" value="1"/>
</dbReference>
<dbReference type="EMBL" id="CP032509">
    <property type="protein sequence ID" value="AZN72611.1"/>
    <property type="molecule type" value="Genomic_DNA"/>
</dbReference>
<evidence type="ECO:0000313" key="3">
    <source>
        <dbReference type="Proteomes" id="UP000268192"/>
    </source>
</evidence>
<dbReference type="InterPro" id="IPR001173">
    <property type="entry name" value="Glyco_trans_2-like"/>
</dbReference>
<gene>
    <name evidence="2" type="ORF">D5400_16235</name>
</gene>